<keyword evidence="4" id="KW-1185">Reference proteome</keyword>
<feature type="region of interest" description="Disordered" evidence="2">
    <location>
        <begin position="416"/>
        <end position="486"/>
    </location>
</feature>
<evidence type="ECO:0000256" key="2">
    <source>
        <dbReference type="SAM" id="MobiDB-lite"/>
    </source>
</evidence>
<name>A0ABR3J0U3_9AGAR</name>
<feature type="compositionally biased region" description="Low complexity" evidence="2">
    <location>
        <begin position="235"/>
        <end position="246"/>
    </location>
</feature>
<comment type="caution">
    <text evidence="3">The sequence shown here is derived from an EMBL/GenBank/DDBJ whole genome shotgun (WGS) entry which is preliminary data.</text>
</comment>
<dbReference type="Proteomes" id="UP001556367">
    <property type="component" value="Unassembled WGS sequence"/>
</dbReference>
<feature type="region of interest" description="Disordered" evidence="2">
    <location>
        <begin position="197"/>
        <end position="261"/>
    </location>
</feature>
<protein>
    <submittedName>
        <fullName evidence="3">Uncharacterized protein</fullName>
    </submittedName>
</protein>
<sequence length="722" mass="76476">MSNSGAGTPQASIQTDANEHGAQSTRSKVIEVLADIMNGCLSELGYSPGLRDQLFALEAQNQKLYEDNTKLARSLKTAETHIRVSQIPRDKTVDQLILTNHALSSNLASMERRAAKAEAQAKKFETIAAGAGAASELFSILMERRRMGLQHQPLGVFVNDDGQIVISGDVVNMITHPQHAQYPYQVTQHATSASGQPYYPVTPVVPSQYRPPQLPQNSVSGTRKPSSHPSGAVATTSRRSSHSSSHGVPSAMPGRQFHSATVPSGAALPRLSIPTAENAQSYQRMGIQSAHPPSATSPASAGPQRRSSQSHAGPSQPQASASGPHSAPPQYPAYYVPYGMMIPQQQIPQHQVAPLDPRAFGHPPVPPFSTNHASPQIQAPLPSVPVPTPASILASQVSHSPAPMSTPITPVSPIVGRGQAGHDHAAESTHAQAHRRPSSGVSTPAQTPDISQHVRATGSAAPPPIQTQLGHSSFAAPHPPTPVTPAVLQASANSSSLANALGMPTLPQTSQSPPSPGAGTSVPPPVKAEPASVPLPVKRPSIDLLDQDMLRKKQKVEEMPGLLQSRPGSSQPVQQVDQHPNSESHSAVVDVKPVAGVPQPVPQSTPHDTHSTVMNSASTQLGVKVDVPEVEMKTAGEEPEDDEDDAMEVDENGLRTAESCVGEIMEEADDNEDYAMCSLCKAHYESGRMNAPPQPIVNDMPVLIQHCETMHSLVWDQLRNTV</sequence>
<feature type="region of interest" description="Disordered" evidence="2">
    <location>
        <begin position="561"/>
        <end position="585"/>
    </location>
</feature>
<feature type="region of interest" description="Disordered" evidence="2">
    <location>
        <begin position="499"/>
        <end position="540"/>
    </location>
</feature>
<proteinExistence type="predicted"/>
<feature type="compositionally biased region" description="Polar residues" evidence="2">
    <location>
        <begin position="566"/>
        <end position="585"/>
    </location>
</feature>
<feature type="compositionally biased region" description="Polar residues" evidence="2">
    <location>
        <begin position="439"/>
        <end position="450"/>
    </location>
</feature>
<feature type="compositionally biased region" description="Polar residues" evidence="2">
    <location>
        <begin position="305"/>
        <end position="323"/>
    </location>
</feature>
<dbReference type="EMBL" id="JASNQZ010000012">
    <property type="protein sequence ID" value="KAL0949267.1"/>
    <property type="molecule type" value="Genomic_DNA"/>
</dbReference>
<feature type="region of interest" description="Disordered" evidence="2">
    <location>
        <begin position="1"/>
        <end position="22"/>
    </location>
</feature>
<feature type="region of interest" description="Disordered" evidence="2">
    <location>
        <begin position="354"/>
        <end position="379"/>
    </location>
</feature>
<feature type="compositionally biased region" description="Low complexity" evidence="2">
    <location>
        <begin position="499"/>
        <end position="521"/>
    </location>
</feature>
<feature type="region of interest" description="Disordered" evidence="2">
    <location>
        <begin position="285"/>
        <end position="330"/>
    </location>
</feature>
<feature type="coiled-coil region" evidence="1">
    <location>
        <begin position="100"/>
        <end position="127"/>
    </location>
</feature>
<accession>A0ABR3J0U3</accession>
<feature type="compositionally biased region" description="Low complexity" evidence="2">
    <location>
        <begin position="289"/>
        <end position="303"/>
    </location>
</feature>
<feature type="compositionally biased region" description="Polar residues" evidence="2">
    <location>
        <begin position="368"/>
        <end position="377"/>
    </location>
</feature>
<feature type="compositionally biased region" description="Polar residues" evidence="2">
    <location>
        <begin position="215"/>
        <end position="229"/>
    </location>
</feature>
<reference evidence="4" key="1">
    <citation type="submission" date="2024-06" db="EMBL/GenBank/DDBJ databases">
        <title>Multi-omics analyses provide insights into the biosynthesis of the anticancer antibiotic pleurotin in Hohenbuehelia grisea.</title>
        <authorList>
            <person name="Weaver J.A."/>
            <person name="Alberti F."/>
        </authorList>
    </citation>
    <scope>NUCLEOTIDE SEQUENCE [LARGE SCALE GENOMIC DNA]</scope>
    <source>
        <strain evidence="4">T-177</strain>
    </source>
</reference>
<evidence type="ECO:0000313" key="3">
    <source>
        <dbReference type="EMBL" id="KAL0949267.1"/>
    </source>
</evidence>
<keyword evidence="1" id="KW-0175">Coiled coil</keyword>
<gene>
    <name evidence="3" type="ORF">HGRIS_009345</name>
</gene>
<organism evidence="3 4">
    <name type="scientific">Hohenbuehelia grisea</name>
    <dbReference type="NCBI Taxonomy" id="104357"/>
    <lineage>
        <taxon>Eukaryota</taxon>
        <taxon>Fungi</taxon>
        <taxon>Dikarya</taxon>
        <taxon>Basidiomycota</taxon>
        <taxon>Agaricomycotina</taxon>
        <taxon>Agaricomycetes</taxon>
        <taxon>Agaricomycetidae</taxon>
        <taxon>Agaricales</taxon>
        <taxon>Pleurotineae</taxon>
        <taxon>Pleurotaceae</taxon>
        <taxon>Hohenbuehelia</taxon>
    </lineage>
</organism>
<evidence type="ECO:0000313" key="4">
    <source>
        <dbReference type="Proteomes" id="UP001556367"/>
    </source>
</evidence>
<evidence type="ECO:0000256" key="1">
    <source>
        <dbReference type="SAM" id="Coils"/>
    </source>
</evidence>